<dbReference type="InParanoid" id="A0A2I4ALY7"/>
<organism evidence="1 2">
    <name type="scientific">Austrofundulus limnaeus</name>
    <name type="common">Annual killifish</name>
    <dbReference type="NCBI Taxonomy" id="52670"/>
    <lineage>
        <taxon>Eukaryota</taxon>
        <taxon>Metazoa</taxon>
        <taxon>Chordata</taxon>
        <taxon>Craniata</taxon>
        <taxon>Vertebrata</taxon>
        <taxon>Euteleostomi</taxon>
        <taxon>Actinopterygii</taxon>
        <taxon>Neopterygii</taxon>
        <taxon>Teleostei</taxon>
        <taxon>Neoteleostei</taxon>
        <taxon>Acanthomorphata</taxon>
        <taxon>Ovalentaria</taxon>
        <taxon>Atherinomorphae</taxon>
        <taxon>Cyprinodontiformes</taxon>
        <taxon>Rivulidae</taxon>
        <taxon>Austrofundulus</taxon>
    </lineage>
</organism>
<dbReference type="Proteomes" id="UP000192220">
    <property type="component" value="Unplaced"/>
</dbReference>
<accession>A0A2I4ALY7</accession>
<evidence type="ECO:0000313" key="2">
    <source>
        <dbReference type="RefSeq" id="XP_013856510.1"/>
    </source>
</evidence>
<gene>
    <name evidence="2" type="primary">LOC106512438</name>
</gene>
<dbReference type="RefSeq" id="XP_013856510.1">
    <property type="nucleotide sequence ID" value="XM_014001056.1"/>
</dbReference>
<sequence length="331" mass="35803">MDTNKAIERPRQLPAHLQDYQVSLPQSLMPYAATHQDDNLGASAQQLQSLSLQTKSAIQDGQLLSALGLSQCHSPAAAVDKVSQCNTVLQANTQPGSPVVCERTLSPALSECSLQSYPITDDCPSEPSSLASHQAIPVKLSLRQDSTTWSLPVTLTSTSQFGADPKQPLSTTMSMLQPTTSTLYQPTYQIMHPVTTAVNVQHSGPVTPMPIQYQPSSTDPAYTAYQPHPAASTPVHQPLAPATQLHVLQPTSLSNNVMLQCQNLYTPMTVPQPVYQPTQGNTTQPLYQPMQVNSAQPLYQPMQVNSAQPVYQHTQVTTAPPVYQPPSTITT</sequence>
<dbReference type="KEGG" id="alim:106512438"/>
<evidence type="ECO:0000313" key="1">
    <source>
        <dbReference type="Proteomes" id="UP000192220"/>
    </source>
</evidence>
<proteinExistence type="predicted"/>
<protein>
    <submittedName>
        <fullName evidence="2">Uncharacterized threonine-rich GPI-anchored glycoprotein PJ4664.02</fullName>
    </submittedName>
</protein>
<feature type="non-terminal residue" evidence="2">
    <location>
        <position position="331"/>
    </location>
</feature>
<reference evidence="2" key="1">
    <citation type="submission" date="2025-08" db="UniProtKB">
        <authorList>
            <consortium name="RefSeq"/>
        </authorList>
    </citation>
    <scope>IDENTIFICATION</scope>
</reference>
<name>A0A2I4ALY7_AUSLI</name>
<dbReference type="AlphaFoldDB" id="A0A2I4ALY7"/>
<keyword evidence="1" id="KW-1185">Reference proteome</keyword>
<dbReference type="GeneID" id="106512438"/>